<protein>
    <submittedName>
        <fullName evidence="2">Uncharacterized protein</fullName>
    </submittedName>
</protein>
<organism evidence="2 3">
    <name type="scientific">Tricholomella constricta</name>
    <dbReference type="NCBI Taxonomy" id="117010"/>
    <lineage>
        <taxon>Eukaryota</taxon>
        <taxon>Fungi</taxon>
        <taxon>Dikarya</taxon>
        <taxon>Basidiomycota</taxon>
        <taxon>Agaricomycotina</taxon>
        <taxon>Agaricomycetes</taxon>
        <taxon>Agaricomycetidae</taxon>
        <taxon>Agaricales</taxon>
        <taxon>Tricholomatineae</taxon>
        <taxon>Lyophyllaceae</taxon>
        <taxon>Tricholomella</taxon>
    </lineage>
</organism>
<proteinExistence type="predicted"/>
<feature type="compositionally biased region" description="Pro residues" evidence="1">
    <location>
        <begin position="245"/>
        <end position="258"/>
    </location>
</feature>
<feature type="region of interest" description="Disordered" evidence="1">
    <location>
        <begin position="380"/>
        <end position="451"/>
    </location>
</feature>
<feature type="compositionally biased region" description="Basic and acidic residues" evidence="1">
    <location>
        <begin position="389"/>
        <end position="398"/>
    </location>
</feature>
<dbReference type="Proteomes" id="UP000565441">
    <property type="component" value="Unassembled WGS sequence"/>
</dbReference>
<sequence length="466" mass="50808">MVSAFNLPPPTVNNLDPHQRMRLVRSNRKLEAVLGTAPYYLEPESPSTSKAHRREGRFFGHSPTSSLSASSSTSSLLSEESFVVVPKTLKASPPSMKPVTKSKHGSELSRPLLLRLRTVPVPTSGNCAALLPPPLQSVTVSPTSPTFSIDLENLQATNLEHRRKKMAKLMRTLGETIPPELVFPSSPVVRSHGTAGKLAKPRHIERKPIPSSFTPSPPVSSQDSAKAPPVISRPTKSSARSRPRLPIPSPPSEIPPLPSDYITPTPRQSSKAPTLAERRRRPRPRSLSLSTGTDMLVAAAQARADLEASVKPMGDILGDAIAPLIHKDVTVVRASLDVYSAPFNYATVDEKATRDVLGSRSPLPFQTTIPAATHYQHRYAHSSPSNINFKRDVKETPRTPDSVPHHAKSASYGRPSPPAQNTKSSARPQAPSAFRQFGRRKERGWSGEWNQDMGEVVKVLRGLKAR</sequence>
<accession>A0A8H5H5K4</accession>
<dbReference type="EMBL" id="JAACJP010000026">
    <property type="protein sequence ID" value="KAF5376990.1"/>
    <property type="molecule type" value="Genomic_DNA"/>
</dbReference>
<reference evidence="2 3" key="1">
    <citation type="journal article" date="2020" name="ISME J.">
        <title>Uncovering the hidden diversity of litter-decomposition mechanisms in mushroom-forming fungi.</title>
        <authorList>
            <person name="Floudas D."/>
            <person name="Bentzer J."/>
            <person name="Ahren D."/>
            <person name="Johansson T."/>
            <person name="Persson P."/>
            <person name="Tunlid A."/>
        </authorList>
    </citation>
    <scope>NUCLEOTIDE SEQUENCE [LARGE SCALE GENOMIC DNA]</scope>
    <source>
        <strain evidence="2 3">CBS 661.87</strain>
    </source>
</reference>
<evidence type="ECO:0000256" key="1">
    <source>
        <dbReference type="SAM" id="MobiDB-lite"/>
    </source>
</evidence>
<dbReference type="OrthoDB" id="3215907at2759"/>
<gene>
    <name evidence="2" type="ORF">D9615_007349</name>
</gene>
<name>A0A8H5H5K4_9AGAR</name>
<evidence type="ECO:0000313" key="3">
    <source>
        <dbReference type="Proteomes" id="UP000565441"/>
    </source>
</evidence>
<evidence type="ECO:0000313" key="2">
    <source>
        <dbReference type="EMBL" id="KAF5376990.1"/>
    </source>
</evidence>
<keyword evidence="3" id="KW-1185">Reference proteome</keyword>
<comment type="caution">
    <text evidence="2">The sequence shown here is derived from an EMBL/GenBank/DDBJ whole genome shotgun (WGS) entry which is preliminary data.</text>
</comment>
<feature type="region of interest" description="Disordered" evidence="1">
    <location>
        <begin position="184"/>
        <end position="292"/>
    </location>
</feature>
<dbReference type="AlphaFoldDB" id="A0A8H5H5K4"/>